<dbReference type="Proteomes" id="UP000015354">
    <property type="component" value="Unassembled WGS sequence"/>
</dbReference>
<reference evidence="2 3" key="1">
    <citation type="journal article" date="2013" name="PLoS ONE">
        <title>Predicting the Proteins of Angomonas deanei, Strigomonas culicis and Their Respective Endosymbionts Reveals New Aspects of the Trypanosomatidae Family.</title>
        <authorList>
            <person name="Motta M.C."/>
            <person name="Martins A.C."/>
            <person name="de Souza S.S."/>
            <person name="Catta-Preta C.M."/>
            <person name="Silva R."/>
            <person name="Klein C.C."/>
            <person name="de Almeida L.G."/>
            <person name="de Lima Cunha O."/>
            <person name="Ciapina L.P."/>
            <person name="Brocchi M."/>
            <person name="Colabardini A.C."/>
            <person name="de Araujo Lima B."/>
            <person name="Machado C.R."/>
            <person name="de Almeida Soares C.M."/>
            <person name="Probst C.M."/>
            <person name="de Menezes C.B."/>
            <person name="Thompson C.E."/>
            <person name="Bartholomeu D.C."/>
            <person name="Gradia D.F."/>
            <person name="Pavoni D.P."/>
            <person name="Grisard E.C."/>
            <person name="Fantinatti-Garboggini F."/>
            <person name="Marchini F.K."/>
            <person name="Rodrigues-Luiz G.F."/>
            <person name="Wagner G."/>
            <person name="Goldman G.H."/>
            <person name="Fietto J.L."/>
            <person name="Elias M.C."/>
            <person name="Goldman M.H."/>
            <person name="Sagot M.F."/>
            <person name="Pereira M."/>
            <person name="Stoco P.H."/>
            <person name="de Mendonca-Neto R.P."/>
            <person name="Teixeira S.M."/>
            <person name="Maciel T.E."/>
            <person name="de Oliveira Mendes T.A."/>
            <person name="Urmenyi T.P."/>
            <person name="de Souza W."/>
            <person name="Schenkman S."/>
            <person name="de Vasconcelos A.T."/>
        </authorList>
    </citation>
    <scope>NUCLEOTIDE SEQUENCE [LARGE SCALE GENOMIC DNA]</scope>
</reference>
<accession>S9TJQ4</accession>
<feature type="chain" id="PRO_5004570306" description="Secreted protein" evidence="1">
    <location>
        <begin position="17"/>
        <end position="76"/>
    </location>
</feature>
<evidence type="ECO:0000256" key="1">
    <source>
        <dbReference type="SAM" id="SignalP"/>
    </source>
</evidence>
<evidence type="ECO:0000313" key="3">
    <source>
        <dbReference type="Proteomes" id="UP000015354"/>
    </source>
</evidence>
<dbReference type="AlphaFoldDB" id="S9TJQ4"/>
<dbReference type="EMBL" id="ATMH01009971">
    <property type="protein sequence ID" value="EPY18362.1"/>
    <property type="molecule type" value="Genomic_DNA"/>
</dbReference>
<sequence>MLYTLFFFFFPDPLLSAEWMDHTFLKQCTLMYLQYYVFLFLCSNSFSFSEFPSDAYSTYLSTSYSKFFKSIYQRIK</sequence>
<name>S9TJQ4_9TRYP</name>
<feature type="signal peptide" evidence="1">
    <location>
        <begin position="1"/>
        <end position="16"/>
    </location>
</feature>
<gene>
    <name evidence="2" type="ORF">STCU_10015</name>
</gene>
<proteinExistence type="predicted"/>
<keyword evidence="3" id="KW-1185">Reference proteome</keyword>
<protein>
    <recommendedName>
        <fullName evidence="4">Secreted protein</fullName>
    </recommendedName>
</protein>
<evidence type="ECO:0000313" key="2">
    <source>
        <dbReference type="EMBL" id="EPY18362.1"/>
    </source>
</evidence>
<evidence type="ECO:0008006" key="4">
    <source>
        <dbReference type="Google" id="ProtNLM"/>
    </source>
</evidence>
<organism evidence="2 3">
    <name type="scientific">Strigomonas culicis</name>
    <dbReference type="NCBI Taxonomy" id="28005"/>
    <lineage>
        <taxon>Eukaryota</taxon>
        <taxon>Discoba</taxon>
        <taxon>Euglenozoa</taxon>
        <taxon>Kinetoplastea</taxon>
        <taxon>Metakinetoplastina</taxon>
        <taxon>Trypanosomatida</taxon>
        <taxon>Trypanosomatidae</taxon>
        <taxon>Strigomonadinae</taxon>
        <taxon>Strigomonas</taxon>
    </lineage>
</organism>
<keyword evidence="1" id="KW-0732">Signal</keyword>
<comment type="caution">
    <text evidence="2">The sequence shown here is derived from an EMBL/GenBank/DDBJ whole genome shotgun (WGS) entry which is preliminary data.</text>
</comment>